<reference evidence="9 10" key="1">
    <citation type="submission" date="2023-07" db="EMBL/GenBank/DDBJ databases">
        <authorList>
            <person name="Lian W.-H."/>
        </authorList>
    </citation>
    <scope>NUCLEOTIDE SEQUENCE [LARGE SCALE GENOMIC DNA]</scope>
    <source>
        <strain evidence="9 10">SYSU DXS3180</strain>
    </source>
</reference>
<evidence type="ECO:0000256" key="7">
    <source>
        <dbReference type="PROSITE-ProRule" id="PRU01360"/>
    </source>
</evidence>
<dbReference type="Gene3D" id="2.170.130.10">
    <property type="entry name" value="TonB-dependent receptor, plug domain"/>
    <property type="match status" value="1"/>
</dbReference>
<dbReference type="InterPro" id="IPR023996">
    <property type="entry name" value="TonB-dep_OMP_SusC/RagA"/>
</dbReference>
<feature type="domain" description="TonB-dependent receptor plug" evidence="8">
    <location>
        <begin position="231"/>
        <end position="350"/>
    </location>
</feature>
<dbReference type="InterPro" id="IPR036942">
    <property type="entry name" value="Beta-barrel_TonB_sf"/>
</dbReference>
<dbReference type="RefSeq" id="WP_369331712.1">
    <property type="nucleotide sequence ID" value="NZ_JAULBC010000008.1"/>
</dbReference>
<evidence type="ECO:0000256" key="3">
    <source>
        <dbReference type="ARBA" id="ARBA00022452"/>
    </source>
</evidence>
<keyword evidence="6 7" id="KW-0998">Cell outer membrane</keyword>
<proteinExistence type="inferred from homology"/>
<dbReference type="SUPFAM" id="SSF56935">
    <property type="entry name" value="Porins"/>
    <property type="match status" value="1"/>
</dbReference>
<evidence type="ECO:0000256" key="2">
    <source>
        <dbReference type="ARBA" id="ARBA00022448"/>
    </source>
</evidence>
<dbReference type="InterPro" id="IPR008969">
    <property type="entry name" value="CarboxyPept-like_regulatory"/>
</dbReference>
<comment type="similarity">
    <text evidence="7">Belongs to the TonB-dependent receptor family.</text>
</comment>
<evidence type="ECO:0000256" key="6">
    <source>
        <dbReference type="ARBA" id="ARBA00023237"/>
    </source>
</evidence>
<dbReference type="Pfam" id="PF07715">
    <property type="entry name" value="Plug"/>
    <property type="match status" value="1"/>
</dbReference>
<dbReference type="Gene3D" id="3.55.50.30">
    <property type="match status" value="1"/>
</dbReference>
<dbReference type="InterPro" id="IPR039426">
    <property type="entry name" value="TonB-dep_rcpt-like"/>
</dbReference>
<sequence>MKKCNLFTFSTAIMKFTLVQLILSFMFVFTTYAHKVEGQEILDKKITLELSNQEFKTALSSIAKQADVKFTYASGVLKSDKRITLSAKNQRLGNVLDQLFKPLQIEYEVVGKQIILKKENQVAVLDLDAGTFIAQAAYADKVSGTVTNNEGVALEGVSVMVKGTRKGTTTNNKGYFEIDAPLQSTLVFTIVGYDSAEVKIVDENTLTVKMQQRTSDVAEVVVTALGVSKQKKQLGYSVTEVKGAELSRTNEVNPINALQGKVAGVQIDQGAGGLFGSSKILIRGNSTLGTNNQPIFVIDGVIMDNDIFSGTGRDFGNDLKNLNMEDFESVSVLKGSAAAALYGSRAVNGVILITTKKGIQRRGIGVTVNQSVNVTQPYAGPDFQNEYGGGSVGAFFTDNRDPNYKPTENWTTKVFPTDPVTGKPYIDRQIGRELENWGPKMVGQEVTNYDGTTTKYLPQPNNFMDAFQNGWGYNTNIALDGGTEKSTFRVSYNRNQGEGVVSNNKFTKNAFDLRATHTFNKFLSVDASLAYSNFEGKNPPRLGGLDAFASYNFGKLFTWMLPRNYDTKYWMQKEHYTSMFGGVPDPNDPNEPNKVPEARFWYSLYENNYLQTEQLVRGRLALNMKLTEWAKLILEGNVSNIYTKNENKELGQAKNYAGGLYGLGFTTKESNMLKWMVMMNKDFNSDFSLNGYIGGEFQRYKTSWEYSETRGGLNYPGNYFLANSVNQPYTEGGIKSRYGLNSIYASADLAYKNMLFLQATWRGDWTSTLTYTNGTGNNFFSYPAVSLSWIFSETFKQLPGWITFGKFRANVAALGGGTDPFIINPGFAFSGYSNANGSTVSLSTYTSPNVIQPNLKPSRKISEELGLEMRFFKSRLGFDVSVYQDNTRNQILPIITPYESGVSNQTINSGNIQNRGIELRLDGTPVKSKNFSWNTALTYAVNRNKIVELYPGRTEFNLGANIGEISTWAVVGKSYGTLRTQIHSTAFQAVDANGKPIADPKNGLPILAWRDDARAAFPARSNQWQDVGDINAKFRGGWDNTITYKNFALNFLLDAKIGGDFVLLSYRYGTHTGVFPNSLPGRDADHGGIVWTSKYDNQQYDDGRIVEGVFADGQTVTMPDGSKANVGGMTFKEAYDKGLVEPTHTPQFFYRYGSSSTGVADYWVKENSWISLRQVALSYSFPKKLYEKMKLNNLAFSVIGRDLFYLYRTLPYNYNPASNNSNNTAYSGEEGFLPMMRTITFTLRASF</sequence>
<evidence type="ECO:0000256" key="5">
    <source>
        <dbReference type="ARBA" id="ARBA00023136"/>
    </source>
</evidence>
<name>A0ABV3ZKH6_9BACT</name>
<dbReference type="InterPro" id="IPR037066">
    <property type="entry name" value="Plug_dom_sf"/>
</dbReference>
<accession>A0ABV3ZKH6</accession>
<dbReference type="EMBL" id="JAULBC010000008">
    <property type="protein sequence ID" value="MEX6690298.1"/>
    <property type="molecule type" value="Genomic_DNA"/>
</dbReference>
<dbReference type="Gene3D" id="2.60.40.1120">
    <property type="entry name" value="Carboxypeptidase-like, regulatory domain"/>
    <property type="match status" value="1"/>
</dbReference>
<dbReference type="PROSITE" id="PS52016">
    <property type="entry name" value="TONB_DEPENDENT_REC_3"/>
    <property type="match status" value="1"/>
</dbReference>
<evidence type="ECO:0000313" key="9">
    <source>
        <dbReference type="EMBL" id="MEX6690298.1"/>
    </source>
</evidence>
<dbReference type="NCBIfam" id="TIGR04056">
    <property type="entry name" value="OMP_RagA_SusC"/>
    <property type="match status" value="1"/>
</dbReference>
<evidence type="ECO:0000259" key="8">
    <source>
        <dbReference type="Pfam" id="PF07715"/>
    </source>
</evidence>
<dbReference type="Proteomes" id="UP001560573">
    <property type="component" value="Unassembled WGS sequence"/>
</dbReference>
<dbReference type="Gene3D" id="2.40.170.20">
    <property type="entry name" value="TonB-dependent receptor, beta-barrel domain"/>
    <property type="match status" value="1"/>
</dbReference>
<dbReference type="NCBIfam" id="TIGR04057">
    <property type="entry name" value="SusC_RagA_signa"/>
    <property type="match status" value="1"/>
</dbReference>
<gene>
    <name evidence="9" type="ORF">QTN47_22500</name>
</gene>
<keyword evidence="2 7" id="KW-0813">Transport</keyword>
<dbReference type="InterPro" id="IPR023997">
    <property type="entry name" value="TonB-dep_OMP_SusC/RagA_CS"/>
</dbReference>
<comment type="caution">
    <text evidence="9">The sequence shown here is derived from an EMBL/GenBank/DDBJ whole genome shotgun (WGS) entry which is preliminary data.</text>
</comment>
<dbReference type="Pfam" id="PF13715">
    <property type="entry name" value="CarbopepD_reg_2"/>
    <property type="match status" value="1"/>
</dbReference>
<comment type="subcellular location">
    <subcellularLocation>
        <location evidence="1 7">Cell outer membrane</location>
        <topology evidence="1 7">Multi-pass membrane protein</topology>
    </subcellularLocation>
</comment>
<evidence type="ECO:0000256" key="4">
    <source>
        <dbReference type="ARBA" id="ARBA00022692"/>
    </source>
</evidence>
<keyword evidence="5 7" id="KW-0472">Membrane</keyword>
<organism evidence="9 10">
    <name type="scientific">Danxiaibacter flavus</name>
    <dbReference type="NCBI Taxonomy" id="3049108"/>
    <lineage>
        <taxon>Bacteria</taxon>
        <taxon>Pseudomonadati</taxon>
        <taxon>Bacteroidota</taxon>
        <taxon>Chitinophagia</taxon>
        <taxon>Chitinophagales</taxon>
        <taxon>Chitinophagaceae</taxon>
        <taxon>Danxiaibacter</taxon>
    </lineage>
</organism>
<dbReference type="SUPFAM" id="SSF49464">
    <property type="entry name" value="Carboxypeptidase regulatory domain-like"/>
    <property type="match status" value="1"/>
</dbReference>
<keyword evidence="10" id="KW-1185">Reference proteome</keyword>
<protein>
    <submittedName>
        <fullName evidence="9">SusC/RagA family TonB-linked outer membrane protein</fullName>
    </submittedName>
</protein>
<keyword evidence="4 7" id="KW-0812">Transmembrane</keyword>
<evidence type="ECO:0000313" key="10">
    <source>
        <dbReference type="Proteomes" id="UP001560573"/>
    </source>
</evidence>
<keyword evidence="3 7" id="KW-1134">Transmembrane beta strand</keyword>
<evidence type="ECO:0000256" key="1">
    <source>
        <dbReference type="ARBA" id="ARBA00004571"/>
    </source>
</evidence>
<dbReference type="InterPro" id="IPR012910">
    <property type="entry name" value="Plug_dom"/>
</dbReference>